<gene>
    <name evidence="2" type="ORF">SAMN04488544_2772</name>
</gene>
<feature type="domain" description="Ppx/GppA phosphatase N-terminal" evidence="1">
    <location>
        <begin position="26"/>
        <end position="308"/>
    </location>
</feature>
<dbReference type="Proteomes" id="UP000198825">
    <property type="component" value="Chromosome I"/>
</dbReference>
<dbReference type="InterPro" id="IPR003695">
    <property type="entry name" value="Ppx_GppA_N"/>
</dbReference>
<evidence type="ECO:0000313" key="2">
    <source>
        <dbReference type="EMBL" id="SDU97048.1"/>
    </source>
</evidence>
<dbReference type="PANTHER" id="PTHR30005">
    <property type="entry name" value="EXOPOLYPHOSPHATASE"/>
    <property type="match status" value="1"/>
</dbReference>
<dbReference type="AlphaFoldDB" id="A0A1H2MVQ2"/>
<reference evidence="3" key="1">
    <citation type="submission" date="2016-10" db="EMBL/GenBank/DDBJ databases">
        <authorList>
            <person name="Varghese N."/>
            <person name="Submissions S."/>
        </authorList>
    </citation>
    <scope>NUCLEOTIDE SEQUENCE [LARGE SCALE GENOMIC DNA]</scope>
    <source>
        <strain evidence="3">DSM 21743</strain>
    </source>
</reference>
<dbReference type="SUPFAM" id="SSF53067">
    <property type="entry name" value="Actin-like ATPase domain"/>
    <property type="match status" value="2"/>
</dbReference>
<dbReference type="EMBL" id="LT629799">
    <property type="protein sequence ID" value="SDU97048.1"/>
    <property type="molecule type" value="Genomic_DNA"/>
</dbReference>
<accession>A0A1H2MVQ2</accession>
<evidence type="ECO:0000313" key="3">
    <source>
        <dbReference type="Proteomes" id="UP000198825"/>
    </source>
</evidence>
<dbReference type="Gene3D" id="3.30.420.40">
    <property type="match status" value="1"/>
</dbReference>
<dbReference type="Pfam" id="PF02541">
    <property type="entry name" value="Ppx-GppA"/>
    <property type="match status" value="1"/>
</dbReference>
<keyword evidence="3" id="KW-1185">Reference proteome</keyword>
<protein>
    <submittedName>
        <fullName evidence="2">Exopolyphosphatase / guanosine-5'-triphosphate,3'-diphosphate pyrophosphatase</fullName>
    </submittedName>
</protein>
<dbReference type="GO" id="GO:0016462">
    <property type="term" value="F:pyrophosphatase activity"/>
    <property type="evidence" value="ECO:0007669"/>
    <property type="project" value="TreeGrafter"/>
</dbReference>
<sequence length="312" mass="32847">MSRTVAAVDCGTNSIRLLLADPGTDGSALTDLDRQTEIVRLGQGVDATGEFAPEALERTFAVTRRYAERVRAAGVPPERTRFVATSASRDARNREAFFAGIEELLGVRPDVISGDEEARLSFAGALSRIRPDGGPVLVMDIGGGSTELIVGDAEGKVSSAISLDIGSVRLTERFLGAGPPTPAALEVAREHVDGLLDTSGVDFASVRTWVGVAGTATTLAGVHLQLEAYDRAAVHGSTIPLTKLDELAFLLSRMDVGQIRALPSMHPGRADVVTAGALIASRVAARMRVDELVVSESDILDGIALQLLRQGR</sequence>
<dbReference type="RefSeq" id="WP_091075266.1">
    <property type="nucleotide sequence ID" value="NZ_LT629799.1"/>
</dbReference>
<proteinExistence type="predicted"/>
<dbReference type="STRING" id="546874.SAMN04488544_2772"/>
<dbReference type="Gene3D" id="3.30.420.150">
    <property type="entry name" value="Exopolyphosphatase. Domain 2"/>
    <property type="match status" value="1"/>
</dbReference>
<evidence type="ECO:0000259" key="1">
    <source>
        <dbReference type="Pfam" id="PF02541"/>
    </source>
</evidence>
<dbReference type="OrthoDB" id="9793035at2"/>
<dbReference type="InterPro" id="IPR050273">
    <property type="entry name" value="GppA/Ppx_hydrolase"/>
</dbReference>
<dbReference type="PANTHER" id="PTHR30005:SF13">
    <property type="entry name" value="EXOPOLYPHOSPHATASE 2"/>
    <property type="match status" value="1"/>
</dbReference>
<name>A0A1H2MVQ2_9ACTN</name>
<dbReference type="InterPro" id="IPR043129">
    <property type="entry name" value="ATPase_NBD"/>
</dbReference>
<organism evidence="2 3">
    <name type="scientific">Microlunatus sagamiharensis</name>
    <dbReference type="NCBI Taxonomy" id="546874"/>
    <lineage>
        <taxon>Bacteria</taxon>
        <taxon>Bacillati</taxon>
        <taxon>Actinomycetota</taxon>
        <taxon>Actinomycetes</taxon>
        <taxon>Propionibacteriales</taxon>
        <taxon>Propionibacteriaceae</taxon>
        <taxon>Microlunatus</taxon>
    </lineage>
</organism>
<dbReference type="CDD" id="cd24119">
    <property type="entry name" value="ASKHA_NBD_MtPPX2-like"/>
    <property type="match status" value="1"/>
</dbReference>